<feature type="region of interest" description="Disordered" evidence="1">
    <location>
        <begin position="146"/>
        <end position="166"/>
    </location>
</feature>
<accession>A0A1U9KM77</accession>
<dbReference type="EMBL" id="CP014691">
    <property type="protein sequence ID" value="AQS86893.1"/>
    <property type="molecule type" value="Genomic_DNA"/>
</dbReference>
<gene>
    <name evidence="3" type="ORF">A0U93_01835</name>
</gene>
<evidence type="ECO:0000313" key="4">
    <source>
        <dbReference type="Proteomes" id="UP000188604"/>
    </source>
</evidence>
<dbReference type="Proteomes" id="UP000188604">
    <property type="component" value="Chromosome"/>
</dbReference>
<dbReference type="AlphaFoldDB" id="A0A1U9KM77"/>
<feature type="compositionally biased region" description="Polar residues" evidence="1">
    <location>
        <begin position="152"/>
        <end position="166"/>
    </location>
</feature>
<organism evidence="3 4">
    <name type="scientific">Neoasaia chiangmaiensis</name>
    <dbReference type="NCBI Taxonomy" id="320497"/>
    <lineage>
        <taxon>Bacteria</taxon>
        <taxon>Pseudomonadati</taxon>
        <taxon>Pseudomonadota</taxon>
        <taxon>Alphaproteobacteria</taxon>
        <taxon>Acetobacterales</taxon>
        <taxon>Acetobacteraceae</taxon>
        <taxon>Neoasaia</taxon>
    </lineage>
</organism>
<dbReference type="InterPro" id="IPR049468">
    <property type="entry name" value="Restrct_endonuc-II-like_dom"/>
</dbReference>
<evidence type="ECO:0000259" key="2">
    <source>
        <dbReference type="Pfam" id="PF18741"/>
    </source>
</evidence>
<dbReference type="Pfam" id="PF18741">
    <property type="entry name" value="MTES_1575"/>
    <property type="match status" value="1"/>
</dbReference>
<feature type="region of interest" description="Disordered" evidence="1">
    <location>
        <begin position="101"/>
        <end position="132"/>
    </location>
</feature>
<evidence type="ECO:0000256" key="1">
    <source>
        <dbReference type="SAM" id="MobiDB-lite"/>
    </source>
</evidence>
<protein>
    <recommendedName>
        <fullName evidence="2">Restriction endonuclease type II-like domain-containing protein</fullName>
    </recommendedName>
</protein>
<dbReference type="InterPro" id="IPR011335">
    <property type="entry name" value="Restrct_endonuc-II-like"/>
</dbReference>
<feature type="domain" description="Restriction endonuclease type II-like" evidence="2">
    <location>
        <begin position="1"/>
        <end position="72"/>
    </location>
</feature>
<name>A0A1U9KM77_9PROT</name>
<feature type="compositionally biased region" description="Polar residues" evidence="1">
    <location>
        <begin position="113"/>
        <end position="123"/>
    </location>
</feature>
<reference evidence="3 4" key="1">
    <citation type="submission" date="2016-03" db="EMBL/GenBank/DDBJ databases">
        <title>Acetic acid bacteria sequencing.</title>
        <authorList>
            <person name="Brandt J."/>
            <person name="Jakob F."/>
            <person name="Vogel R.F."/>
        </authorList>
    </citation>
    <scope>NUCLEOTIDE SEQUENCE [LARGE SCALE GENOMIC DNA]</scope>
    <source>
        <strain evidence="3 4">NBRC 101099</strain>
    </source>
</reference>
<dbReference type="FunFam" id="3.40.960.10:FF:000002">
    <property type="entry name" value="DNA helicase related protein"/>
    <property type="match status" value="1"/>
</dbReference>
<proteinExistence type="predicted"/>
<dbReference type="SUPFAM" id="SSF52980">
    <property type="entry name" value="Restriction endonuclease-like"/>
    <property type="match status" value="1"/>
</dbReference>
<dbReference type="Gene3D" id="3.40.960.10">
    <property type="entry name" value="VSR Endonuclease"/>
    <property type="match status" value="1"/>
</dbReference>
<dbReference type="STRING" id="320497.A0U93_01835"/>
<dbReference type="KEGG" id="nch:A0U93_01835"/>
<evidence type="ECO:0000313" key="3">
    <source>
        <dbReference type="EMBL" id="AQS86893.1"/>
    </source>
</evidence>
<keyword evidence="4" id="KW-1185">Reference proteome</keyword>
<sequence length="322" mass="36021">MDLGVIDPDLPSTFLAGVECDGATYHRSATARDRDRLRQAVLENLGWNILRLWSTDWWTNAPREVERIDAALQSFLEIARQKRIDQAERDAAKAEALLNATVNEREEDPVASAETSQFESVTAQPDPEHSPEEIRHLEPLYAKAPEHIPSDDATSSDVEADPSSFTQDDYLPTLARLVIHTIDQAKVIREDMLIQTMSRAHGFSRVGREIRERVQRAIPSSMGRTEEDVGTFLWSDRQPVVPRLSLTSLTAEKSSDPALVPLPALVDLACRAIAIDCPDEDAIARMRDACGMSRMGQATRARFATALNEARRMKDTHYTPHL</sequence>